<dbReference type="EMBL" id="FOGL01000002">
    <property type="protein sequence ID" value="SER25283.1"/>
    <property type="molecule type" value="Genomic_DNA"/>
</dbReference>
<keyword evidence="6 7" id="KW-0472">Membrane</keyword>
<comment type="subcellular location">
    <subcellularLocation>
        <location evidence="1">Cell membrane</location>
        <topology evidence="1">Multi-pass membrane protein</topology>
    </subcellularLocation>
</comment>
<feature type="transmembrane region" description="Helical" evidence="7">
    <location>
        <begin position="68"/>
        <end position="86"/>
    </location>
</feature>
<evidence type="ECO:0000256" key="2">
    <source>
        <dbReference type="ARBA" id="ARBA00006679"/>
    </source>
</evidence>
<dbReference type="Proteomes" id="UP000199687">
    <property type="component" value="Unassembled WGS sequence"/>
</dbReference>
<gene>
    <name evidence="8" type="ORF">SAMN04487944_10279</name>
</gene>
<keyword evidence="9" id="KW-1185">Reference proteome</keyword>
<dbReference type="InterPro" id="IPR032808">
    <property type="entry name" value="DoxX"/>
</dbReference>
<evidence type="ECO:0000256" key="7">
    <source>
        <dbReference type="SAM" id="Phobius"/>
    </source>
</evidence>
<evidence type="ECO:0000256" key="3">
    <source>
        <dbReference type="ARBA" id="ARBA00022475"/>
    </source>
</evidence>
<keyword evidence="5 7" id="KW-1133">Transmembrane helix</keyword>
<evidence type="ECO:0000256" key="4">
    <source>
        <dbReference type="ARBA" id="ARBA00022692"/>
    </source>
</evidence>
<evidence type="ECO:0000256" key="1">
    <source>
        <dbReference type="ARBA" id="ARBA00004651"/>
    </source>
</evidence>
<protein>
    <submittedName>
        <fullName evidence="8">Uncharacterized membrane protein YphA, DoxX/SURF4 family</fullName>
    </submittedName>
</protein>
<feature type="transmembrane region" description="Helical" evidence="7">
    <location>
        <begin position="7"/>
        <end position="26"/>
    </location>
</feature>
<organism evidence="8 9">
    <name type="scientific">Gracilibacillus ureilyticus</name>
    <dbReference type="NCBI Taxonomy" id="531814"/>
    <lineage>
        <taxon>Bacteria</taxon>
        <taxon>Bacillati</taxon>
        <taxon>Bacillota</taxon>
        <taxon>Bacilli</taxon>
        <taxon>Bacillales</taxon>
        <taxon>Bacillaceae</taxon>
        <taxon>Gracilibacillus</taxon>
    </lineage>
</organism>
<keyword evidence="3" id="KW-1003">Cell membrane</keyword>
<dbReference type="InterPro" id="IPR051907">
    <property type="entry name" value="DoxX-like_oxidoreductase"/>
</dbReference>
<accession>A0A1H9MQ62</accession>
<dbReference type="Pfam" id="PF07681">
    <property type="entry name" value="DoxX"/>
    <property type="match status" value="1"/>
</dbReference>
<evidence type="ECO:0000256" key="5">
    <source>
        <dbReference type="ARBA" id="ARBA00022989"/>
    </source>
</evidence>
<dbReference type="OrthoDB" id="2969770at2"/>
<sequence>MLTLPSLIRYATGYVFLISGVMKLFIIDLTSAFANYGIPYPELVALIVGATELVCGILIIANYYVKKAALPLLVIMVAALLLTKVPLLHTGIFHFLFEARLDVVMIVLLYILLKRV</sequence>
<reference evidence="8 9" key="1">
    <citation type="submission" date="2016-10" db="EMBL/GenBank/DDBJ databases">
        <authorList>
            <person name="de Groot N.N."/>
        </authorList>
    </citation>
    <scope>NUCLEOTIDE SEQUENCE [LARGE SCALE GENOMIC DNA]</scope>
    <source>
        <strain evidence="8 9">CGMCC 1.7727</strain>
    </source>
</reference>
<dbReference type="RefSeq" id="WP_089739044.1">
    <property type="nucleotide sequence ID" value="NZ_FOGL01000002.1"/>
</dbReference>
<dbReference type="PANTHER" id="PTHR33452:SF1">
    <property type="entry name" value="INNER MEMBRANE PROTEIN YPHA-RELATED"/>
    <property type="match status" value="1"/>
</dbReference>
<proteinExistence type="inferred from homology"/>
<evidence type="ECO:0000256" key="6">
    <source>
        <dbReference type="ARBA" id="ARBA00023136"/>
    </source>
</evidence>
<evidence type="ECO:0000313" key="8">
    <source>
        <dbReference type="EMBL" id="SER25283.1"/>
    </source>
</evidence>
<dbReference type="AlphaFoldDB" id="A0A1H9MQ62"/>
<keyword evidence="4 7" id="KW-0812">Transmembrane</keyword>
<feature type="transmembrane region" description="Helical" evidence="7">
    <location>
        <begin position="92"/>
        <end position="113"/>
    </location>
</feature>
<dbReference type="GO" id="GO:0005886">
    <property type="term" value="C:plasma membrane"/>
    <property type="evidence" value="ECO:0007669"/>
    <property type="project" value="UniProtKB-SubCell"/>
</dbReference>
<comment type="similarity">
    <text evidence="2">Belongs to the DoxX family.</text>
</comment>
<feature type="transmembrane region" description="Helical" evidence="7">
    <location>
        <begin position="38"/>
        <end position="61"/>
    </location>
</feature>
<dbReference type="STRING" id="531814.SAMN04487944_10279"/>
<evidence type="ECO:0000313" key="9">
    <source>
        <dbReference type="Proteomes" id="UP000199687"/>
    </source>
</evidence>
<dbReference type="PANTHER" id="PTHR33452">
    <property type="entry name" value="OXIDOREDUCTASE CATD-RELATED"/>
    <property type="match status" value="1"/>
</dbReference>
<name>A0A1H9MQ62_9BACI</name>